<dbReference type="SFLD" id="SFLDG01129">
    <property type="entry name" value="C1.5:_HAD__Beta-PGM__Phosphata"/>
    <property type="match status" value="1"/>
</dbReference>
<keyword evidence="8" id="KW-1185">Reference proteome</keyword>
<dbReference type="PANTHER" id="PTHR46193">
    <property type="entry name" value="6-PHOSPHOGLUCONATE PHOSPHATASE"/>
    <property type="match status" value="1"/>
</dbReference>
<dbReference type="GO" id="GO:0046872">
    <property type="term" value="F:metal ion binding"/>
    <property type="evidence" value="ECO:0007669"/>
    <property type="project" value="UniProtKB-KW"/>
</dbReference>
<evidence type="ECO:0000313" key="5">
    <source>
        <dbReference type="EMBL" id="ALB61020.1"/>
    </source>
</evidence>
<dbReference type="CDD" id="cd07526">
    <property type="entry name" value="HAD_BPGM_like"/>
    <property type="match status" value="1"/>
</dbReference>
<comment type="similarity">
    <text evidence="2">Belongs to the HAD-like hydrolase superfamily. CbbY/CbbZ/Gph/YieH family.</text>
</comment>
<dbReference type="EMBL" id="CP012264">
    <property type="protein sequence ID" value="ALB61020.1"/>
    <property type="molecule type" value="Genomic_DNA"/>
</dbReference>
<evidence type="ECO:0000256" key="4">
    <source>
        <dbReference type="ARBA" id="ARBA00022842"/>
    </source>
</evidence>
<dbReference type="PATRIC" id="fig|1073999.7.peg.22"/>
<reference evidence="8" key="2">
    <citation type="submission" date="2015-09" db="EMBL/GenBank/DDBJ databases">
        <title>Cronobacter genome sequencing and assembly.</title>
        <authorList>
            <person name="Descombes P."/>
            <person name="Baert L."/>
            <person name="Ngom-Bru C."/>
            <person name="Barretto C."/>
        </authorList>
    </citation>
    <scope>NUCLEOTIDE SEQUENCE [LARGE SCALE GENOMIC DNA]</scope>
    <source>
        <strain evidence="8">LMG 26250</strain>
    </source>
</reference>
<protein>
    <submittedName>
        <fullName evidence="5">6-phosphogluconate phosphatase</fullName>
    </submittedName>
    <submittedName>
        <fullName evidence="6">Putative phosphatase YieH</fullName>
    </submittedName>
</protein>
<comment type="cofactor">
    <cofactor evidence="1">
        <name>Mg(2+)</name>
        <dbReference type="ChEBI" id="CHEBI:18420"/>
    </cofactor>
</comment>
<keyword evidence="4" id="KW-0460">Magnesium</keyword>
<dbReference type="KEGG" id="ccon:AFK62_00105"/>
<dbReference type="Proteomes" id="UP000067320">
    <property type="component" value="Chromosome"/>
</dbReference>
<dbReference type="PRINTS" id="PR00413">
    <property type="entry name" value="HADHALOGNASE"/>
</dbReference>
<evidence type="ECO:0000313" key="7">
    <source>
        <dbReference type="Proteomes" id="UP000009340"/>
    </source>
</evidence>
<evidence type="ECO:0000313" key="8">
    <source>
        <dbReference type="Proteomes" id="UP000067320"/>
    </source>
</evidence>
<proteinExistence type="inferred from homology"/>
<dbReference type="InterPro" id="IPR023198">
    <property type="entry name" value="PGP-like_dom2"/>
</dbReference>
<dbReference type="EMBL" id="CAKW01000117">
    <property type="protein sequence ID" value="CCJ73812.1"/>
    <property type="molecule type" value="Genomic_DNA"/>
</dbReference>
<dbReference type="NCBIfam" id="TIGR01509">
    <property type="entry name" value="HAD-SF-IA-v3"/>
    <property type="match status" value="1"/>
</dbReference>
<dbReference type="Gene3D" id="1.10.150.240">
    <property type="entry name" value="Putative phosphatase, domain 2"/>
    <property type="match status" value="1"/>
</dbReference>
<dbReference type="SFLD" id="SFLDG01135">
    <property type="entry name" value="C1.5.6:_HAD__Beta-PGM__Phospha"/>
    <property type="match status" value="1"/>
</dbReference>
<dbReference type="NCBIfam" id="NF007854">
    <property type="entry name" value="PRK10563.1"/>
    <property type="match status" value="1"/>
</dbReference>
<dbReference type="eggNOG" id="COG0637">
    <property type="taxonomic scope" value="Bacteria"/>
</dbReference>
<sequence length="226" mass="25262">MSRIEAVFFDCDGTLVDSEIICSRAYVHMFARAGITLELEEVFKRFKGVKLYEIIDTINDEYGVNLQKADLEPVYRAEVARLFEAELEEIPGAAALLEQMAVPMCIVSNGPVSKMQQSLGKTGMLRYFTDKLYSGYDIQRWKPDPALMHFAADAMQVNVERCILVDDSAAGAKAGIAAGMQVFYFCADPHNPPLEHPNVTVFTELAQLPALWRARGWDITRDTSKA</sequence>
<name>K8AHT3_9ENTR</name>
<dbReference type="OrthoDB" id="9800058at2"/>
<dbReference type="AlphaFoldDB" id="K8AHT3"/>
<reference evidence="5 8" key="3">
    <citation type="journal article" date="2016" name="Genome Announc.">
        <title>Fully Closed Genome Sequences of Five Type Strains of the Genus Cronobacter and One Cronobacter sakazakii Strain.</title>
        <authorList>
            <person name="Moine D."/>
            <person name="Kassam M."/>
            <person name="Baert L."/>
            <person name="Tang Y."/>
            <person name="Barretto C."/>
            <person name="Ngom Bru C."/>
            <person name="Klijn A."/>
            <person name="Descombes P."/>
        </authorList>
    </citation>
    <scope>NUCLEOTIDE SEQUENCE [LARGE SCALE GENOMIC DNA]</scope>
    <source>
        <strain evidence="5 8">LMG 26250</strain>
    </source>
</reference>
<dbReference type="Gene3D" id="3.40.50.1000">
    <property type="entry name" value="HAD superfamily/HAD-like"/>
    <property type="match status" value="1"/>
</dbReference>
<dbReference type="RefSeq" id="WP_007677803.1">
    <property type="nucleotide sequence ID" value="NZ_CAKW01000117.1"/>
</dbReference>
<dbReference type="SUPFAM" id="SSF56784">
    <property type="entry name" value="HAD-like"/>
    <property type="match status" value="1"/>
</dbReference>
<gene>
    <name evidence="5" type="ORF">AFK62_00105</name>
    <name evidence="6" type="ORF">BN137_3201</name>
</gene>
<reference evidence="6" key="1">
    <citation type="submission" date="2012-07" db="EMBL/GenBank/DDBJ databases">
        <authorList>
            <person name="Cummings C."/>
        </authorList>
    </citation>
    <scope>NUCLEOTIDE SEQUENCE</scope>
    <source>
        <strain evidence="6">1330</strain>
    </source>
</reference>
<dbReference type="GO" id="GO:0003824">
    <property type="term" value="F:catalytic activity"/>
    <property type="evidence" value="ECO:0007669"/>
    <property type="project" value="UniProtKB-ARBA"/>
</dbReference>
<dbReference type="Pfam" id="PF00702">
    <property type="entry name" value="Hydrolase"/>
    <property type="match status" value="1"/>
</dbReference>
<evidence type="ECO:0000256" key="3">
    <source>
        <dbReference type="ARBA" id="ARBA00022723"/>
    </source>
</evidence>
<dbReference type="InterPro" id="IPR036412">
    <property type="entry name" value="HAD-like_sf"/>
</dbReference>
<accession>K8AHT3</accession>
<evidence type="ECO:0000313" key="6">
    <source>
        <dbReference type="EMBL" id="CCJ73812.1"/>
    </source>
</evidence>
<dbReference type="InterPro" id="IPR051600">
    <property type="entry name" value="Beta-PGM-like"/>
</dbReference>
<evidence type="ECO:0000256" key="1">
    <source>
        <dbReference type="ARBA" id="ARBA00001946"/>
    </source>
</evidence>
<keyword evidence="3" id="KW-0479">Metal-binding</keyword>
<dbReference type="InterPro" id="IPR023214">
    <property type="entry name" value="HAD_sf"/>
</dbReference>
<evidence type="ECO:0000256" key="2">
    <source>
        <dbReference type="ARBA" id="ARBA00006171"/>
    </source>
</evidence>
<organism evidence="6 7">
    <name type="scientific">Cronobacter condimenti 1330</name>
    <dbReference type="NCBI Taxonomy" id="1073999"/>
    <lineage>
        <taxon>Bacteria</taxon>
        <taxon>Pseudomonadati</taxon>
        <taxon>Pseudomonadota</taxon>
        <taxon>Gammaproteobacteria</taxon>
        <taxon>Enterobacterales</taxon>
        <taxon>Enterobacteriaceae</taxon>
        <taxon>Cronobacter</taxon>
    </lineage>
</organism>
<dbReference type="Proteomes" id="UP000009340">
    <property type="component" value="Unassembled WGS sequence"/>
</dbReference>
<dbReference type="InterPro" id="IPR006439">
    <property type="entry name" value="HAD-SF_hydro_IA"/>
</dbReference>
<dbReference type="STRING" id="1073999.AFK62_00105"/>
<dbReference type="SFLD" id="SFLDS00003">
    <property type="entry name" value="Haloacid_Dehalogenase"/>
    <property type="match status" value="1"/>
</dbReference>
<dbReference type="PANTHER" id="PTHR46193:SF10">
    <property type="entry name" value="6-PHOSPHOGLUCONATE PHOSPHATASE"/>
    <property type="match status" value="1"/>
</dbReference>